<organism evidence="16 17">
    <name type="scientific">Ignatzschineria rhizosphaerae</name>
    <dbReference type="NCBI Taxonomy" id="2923279"/>
    <lineage>
        <taxon>Bacteria</taxon>
        <taxon>Pseudomonadati</taxon>
        <taxon>Pseudomonadota</taxon>
        <taxon>Gammaproteobacteria</taxon>
        <taxon>Cardiobacteriales</taxon>
        <taxon>Ignatzschineriaceae</taxon>
        <taxon>Ignatzschineria</taxon>
    </lineage>
</organism>
<keyword evidence="17" id="KW-1185">Reference proteome</keyword>
<evidence type="ECO:0000256" key="2">
    <source>
        <dbReference type="ARBA" id="ARBA00009810"/>
    </source>
</evidence>
<dbReference type="RefSeq" id="WP_242152858.1">
    <property type="nucleotide sequence ID" value="NZ_CP093379.1"/>
</dbReference>
<keyword evidence="16" id="KW-0675">Receptor</keyword>
<dbReference type="InterPro" id="IPR039426">
    <property type="entry name" value="TonB-dep_rcpt-like"/>
</dbReference>
<dbReference type="PANTHER" id="PTHR30442">
    <property type="entry name" value="IRON III DICITRATE TRANSPORT PROTEIN FECA"/>
    <property type="match status" value="1"/>
</dbReference>
<accession>A0ABY3X3F4</accession>
<dbReference type="PROSITE" id="PS01156">
    <property type="entry name" value="TONB_DEPENDENT_REC_2"/>
    <property type="match status" value="1"/>
</dbReference>
<evidence type="ECO:0000256" key="10">
    <source>
        <dbReference type="PROSITE-ProRule" id="PRU01360"/>
    </source>
</evidence>
<protein>
    <submittedName>
        <fullName evidence="16">TonB-dependent hemoglobin/transferrin/lactoferrin family receptor</fullName>
    </submittedName>
</protein>
<evidence type="ECO:0000256" key="5">
    <source>
        <dbReference type="ARBA" id="ARBA00022692"/>
    </source>
</evidence>
<keyword evidence="8 10" id="KW-0472">Membrane</keyword>
<reference evidence="16 17" key="1">
    <citation type="submission" date="2022-03" db="EMBL/GenBank/DDBJ databases">
        <title>Ignatzschineria rhizosphaerae HR5S32.</title>
        <authorList>
            <person name="Sun J.Q."/>
            <person name="Feng J.Y."/>
        </authorList>
    </citation>
    <scope>NUCLEOTIDE SEQUENCE [LARGE SCALE GENOMIC DNA]</scope>
    <source>
        <strain evidence="16 17">HR5S32</strain>
    </source>
</reference>
<dbReference type="Pfam" id="PF00593">
    <property type="entry name" value="TonB_dep_Rec_b-barrel"/>
    <property type="match status" value="1"/>
</dbReference>
<name>A0ABY3X3F4_9GAMM</name>
<evidence type="ECO:0000256" key="9">
    <source>
        <dbReference type="ARBA" id="ARBA00023237"/>
    </source>
</evidence>
<evidence type="ECO:0000256" key="8">
    <source>
        <dbReference type="ARBA" id="ARBA00023136"/>
    </source>
</evidence>
<evidence type="ECO:0000313" key="17">
    <source>
        <dbReference type="Proteomes" id="UP000829542"/>
    </source>
</evidence>
<evidence type="ECO:0000259" key="14">
    <source>
        <dbReference type="Pfam" id="PF00593"/>
    </source>
</evidence>
<evidence type="ECO:0000256" key="7">
    <source>
        <dbReference type="ARBA" id="ARBA00023077"/>
    </source>
</evidence>
<feature type="domain" description="TonB-dependent receptor plug" evidence="15">
    <location>
        <begin position="78"/>
        <end position="174"/>
    </location>
</feature>
<evidence type="ECO:0000256" key="4">
    <source>
        <dbReference type="ARBA" id="ARBA00022452"/>
    </source>
</evidence>
<dbReference type="InterPro" id="IPR012910">
    <property type="entry name" value="Plug_dom"/>
</dbReference>
<evidence type="ECO:0000256" key="1">
    <source>
        <dbReference type="ARBA" id="ARBA00004571"/>
    </source>
</evidence>
<dbReference type="Gene3D" id="2.40.170.20">
    <property type="entry name" value="TonB-dependent receptor, beta-barrel domain"/>
    <property type="match status" value="1"/>
</dbReference>
<keyword evidence="9 10" id="KW-0998">Cell outer membrane</keyword>
<sequence length="771" mass="85654">MLQLGKCQLKPLALAVALLFAASIANADQSKDLEGQSEKVASEEKVEALNLGSVTVLGQVTNFVGISEGVSQGEIGKNTLNQEQLDVIQASNMGVVLDRIPGVSMSGSPRPGGQNINIWGMSESRNVPITVDGALKTFDKYRQGSLYVDPDLIKQVTVNKGAFSPEVGNGGFGGNVQLETKDAQDFLKPDQNVGAYLKYGFHSNNEQKNYTGAVFGQSKNGMVDGLIYFSRSDSRDVELADKQKYRGSSLDQNSYLIKSNIYFSSESKLTLSHANTRFKGWMPFAAMGGNTITTDPNNEYDWKRRIFYRDQKDRSYSAKFEYLPADNPWINFKADAAYSETKQHDEKVAPMPGQKAPSISLSTFGKENWTTYKNTTIHIRNTSEISTSWADHSVTVGLQYLRKQQNGLMLYDSGKYGTAEFNYGYFTPPYLPSGRQTVTSLYINDDIKIGDFTISPSLRYDHVKNQSFGNVPGYTSTDPIDGHDYGSVSYSGLSPRLAIYWQPSDSWALFADYTRSWQSPNLHDQYIVQAKGTSGPNGTSRNLGKEKLKAFRVGGLMNLQNVFMADDRLALSATYFNNKVENEVIRKIGAIYCEAHHITGDNKTCGKPMSSYHNGPGYTIQGLELSAKYDSEYIFGSLSATTIKGKRIGSPRNIWSEQDSWMRDIPPRELRATIGFNVPSHNFSMGWESAFVRKQDRTPKVTDPKAGALSYPLTAGYSVHSLFMTYAPQGQHGPKINLMIDNLFNKQYAPYLGEQVEAPGRDIRLSVSYQF</sequence>
<dbReference type="EMBL" id="CP093379">
    <property type="protein sequence ID" value="UNM97406.1"/>
    <property type="molecule type" value="Genomic_DNA"/>
</dbReference>
<keyword evidence="5 10" id="KW-0812">Transmembrane</keyword>
<dbReference type="InterPro" id="IPR036942">
    <property type="entry name" value="Beta-barrel_TonB_sf"/>
</dbReference>
<dbReference type="InterPro" id="IPR011276">
    <property type="entry name" value="TonB_haem/Hb_rcpt"/>
</dbReference>
<evidence type="ECO:0000256" key="6">
    <source>
        <dbReference type="ARBA" id="ARBA00022729"/>
    </source>
</evidence>
<dbReference type="NCBIfam" id="TIGR01786">
    <property type="entry name" value="TonB-hemlactrns"/>
    <property type="match status" value="1"/>
</dbReference>
<proteinExistence type="inferred from homology"/>
<dbReference type="CDD" id="cd01347">
    <property type="entry name" value="ligand_gated_channel"/>
    <property type="match status" value="1"/>
</dbReference>
<keyword evidence="3 10" id="KW-0813">Transport</keyword>
<evidence type="ECO:0000256" key="13">
    <source>
        <dbReference type="SAM" id="SignalP"/>
    </source>
</evidence>
<keyword evidence="7 12" id="KW-0798">TonB box</keyword>
<gene>
    <name evidence="16" type="ORF">MMG00_06065</name>
</gene>
<dbReference type="PROSITE" id="PS52016">
    <property type="entry name" value="TONB_DEPENDENT_REC_3"/>
    <property type="match status" value="1"/>
</dbReference>
<feature type="short sequence motif" description="TonB C-terminal box" evidence="11">
    <location>
        <begin position="754"/>
        <end position="771"/>
    </location>
</feature>
<feature type="domain" description="TonB-dependent receptor-like beta-barrel" evidence="14">
    <location>
        <begin position="281"/>
        <end position="743"/>
    </location>
</feature>
<keyword evidence="6 13" id="KW-0732">Signal</keyword>
<dbReference type="NCBIfam" id="TIGR01785">
    <property type="entry name" value="TonB-hemin"/>
    <property type="match status" value="1"/>
</dbReference>
<dbReference type="Gene3D" id="2.170.130.10">
    <property type="entry name" value="TonB-dependent receptor, plug domain"/>
    <property type="match status" value="1"/>
</dbReference>
<comment type="subcellular location">
    <subcellularLocation>
        <location evidence="1 10">Cell outer membrane</location>
        <topology evidence="1 10">Multi-pass membrane protein</topology>
    </subcellularLocation>
</comment>
<dbReference type="SUPFAM" id="SSF56935">
    <property type="entry name" value="Porins"/>
    <property type="match status" value="1"/>
</dbReference>
<dbReference type="InterPro" id="IPR037066">
    <property type="entry name" value="Plug_dom_sf"/>
</dbReference>
<evidence type="ECO:0000256" key="3">
    <source>
        <dbReference type="ARBA" id="ARBA00022448"/>
    </source>
</evidence>
<keyword evidence="4 10" id="KW-1134">Transmembrane beta strand</keyword>
<evidence type="ECO:0000256" key="11">
    <source>
        <dbReference type="PROSITE-ProRule" id="PRU10144"/>
    </source>
</evidence>
<dbReference type="InterPro" id="IPR010949">
    <property type="entry name" value="TonB_Hb/transfer/lactofer_rcpt"/>
</dbReference>
<dbReference type="Pfam" id="PF07715">
    <property type="entry name" value="Plug"/>
    <property type="match status" value="1"/>
</dbReference>
<dbReference type="PANTHER" id="PTHR30442:SF0">
    <property type="entry name" value="FE(3+) DICITRATE TRANSPORT PROTEIN FECA"/>
    <property type="match status" value="1"/>
</dbReference>
<feature type="chain" id="PRO_5046564559" evidence="13">
    <location>
        <begin position="28"/>
        <end position="771"/>
    </location>
</feature>
<evidence type="ECO:0000256" key="12">
    <source>
        <dbReference type="RuleBase" id="RU003357"/>
    </source>
</evidence>
<evidence type="ECO:0000259" key="15">
    <source>
        <dbReference type="Pfam" id="PF07715"/>
    </source>
</evidence>
<dbReference type="InterPro" id="IPR010917">
    <property type="entry name" value="TonB_rcpt_CS"/>
</dbReference>
<dbReference type="InterPro" id="IPR000531">
    <property type="entry name" value="Beta-barrel_TonB"/>
</dbReference>
<dbReference type="Proteomes" id="UP000829542">
    <property type="component" value="Chromosome"/>
</dbReference>
<evidence type="ECO:0000313" key="16">
    <source>
        <dbReference type="EMBL" id="UNM97406.1"/>
    </source>
</evidence>
<comment type="similarity">
    <text evidence="2 10 12">Belongs to the TonB-dependent receptor family.</text>
</comment>
<feature type="signal peptide" evidence="13">
    <location>
        <begin position="1"/>
        <end position="27"/>
    </location>
</feature>